<dbReference type="SUPFAM" id="SSF81321">
    <property type="entry name" value="Family A G protein-coupled receptor-like"/>
    <property type="match status" value="1"/>
</dbReference>
<dbReference type="Proteomes" id="UP001620626">
    <property type="component" value="Unassembled WGS sequence"/>
</dbReference>
<dbReference type="Gene3D" id="1.20.1070.10">
    <property type="entry name" value="Rhodopsin 7-helix transmembrane proteins"/>
    <property type="match status" value="1"/>
</dbReference>
<keyword evidence="1" id="KW-0472">Membrane</keyword>
<sequence length="116" mass="12704">MCSVCCYVAIFLIIRCKNGVSQQTSTRLLRSLVIILAINIGGYFFTLAMFQILQAIGPMLGSPIHAWQIGFIAGILLNAAAGSNAVVLYLNSTEYRNMFKKQFRTLFGHGLNANGI</sequence>
<protein>
    <submittedName>
        <fullName evidence="2">Uncharacterized protein</fullName>
    </submittedName>
</protein>
<evidence type="ECO:0000256" key="1">
    <source>
        <dbReference type="SAM" id="Phobius"/>
    </source>
</evidence>
<dbReference type="InterPro" id="IPR047130">
    <property type="entry name" value="7TM_GPCR_Srsx_nematod"/>
</dbReference>
<dbReference type="EMBL" id="JBICBT010000819">
    <property type="protein sequence ID" value="KAL3098884.1"/>
    <property type="molecule type" value="Genomic_DNA"/>
</dbReference>
<keyword evidence="1" id="KW-0812">Transmembrane</keyword>
<proteinExistence type="predicted"/>
<dbReference type="PANTHER" id="PTHR23360:SF5">
    <property type="entry name" value="G-PROTEIN COUPLED RECEPTORS FAMILY 1 PROFILE DOMAIN-CONTAINING PROTEIN"/>
    <property type="match status" value="1"/>
</dbReference>
<keyword evidence="3" id="KW-1185">Reference proteome</keyword>
<dbReference type="Pfam" id="PF10320">
    <property type="entry name" value="7TM_GPCR_Srsx"/>
    <property type="match status" value="1"/>
</dbReference>
<feature type="transmembrane region" description="Helical" evidence="1">
    <location>
        <begin position="65"/>
        <end position="90"/>
    </location>
</feature>
<keyword evidence="1" id="KW-1133">Transmembrane helix</keyword>
<name>A0ABD2K7Y7_9BILA</name>
<feature type="transmembrane region" description="Helical" evidence="1">
    <location>
        <begin position="32"/>
        <end position="53"/>
    </location>
</feature>
<comment type="caution">
    <text evidence="2">The sequence shown here is derived from an EMBL/GenBank/DDBJ whole genome shotgun (WGS) entry which is preliminary data.</text>
</comment>
<reference evidence="2 3" key="1">
    <citation type="submission" date="2024-10" db="EMBL/GenBank/DDBJ databases">
        <authorList>
            <person name="Kim D."/>
        </authorList>
    </citation>
    <scope>NUCLEOTIDE SEQUENCE [LARGE SCALE GENOMIC DNA]</scope>
    <source>
        <strain evidence="2">BH-2024</strain>
    </source>
</reference>
<gene>
    <name evidence="2" type="ORF">niasHT_024639</name>
</gene>
<organism evidence="2 3">
    <name type="scientific">Heterodera trifolii</name>
    <dbReference type="NCBI Taxonomy" id="157864"/>
    <lineage>
        <taxon>Eukaryota</taxon>
        <taxon>Metazoa</taxon>
        <taxon>Ecdysozoa</taxon>
        <taxon>Nematoda</taxon>
        <taxon>Chromadorea</taxon>
        <taxon>Rhabditida</taxon>
        <taxon>Tylenchina</taxon>
        <taxon>Tylenchomorpha</taxon>
        <taxon>Tylenchoidea</taxon>
        <taxon>Heteroderidae</taxon>
        <taxon>Heteroderinae</taxon>
        <taxon>Heterodera</taxon>
    </lineage>
</organism>
<dbReference type="PANTHER" id="PTHR23360">
    <property type="entry name" value="G-PROTEIN COUPLED RECEPTORS FAMILY 1 PROFILE DOMAIN-CONTAINING PROTEIN-RELATED"/>
    <property type="match status" value="1"/>
</dbReference>
<accession>A0ABD2K7Y7</accession>
<dbReference type="AlphaFoldDB" id="A0ABD2K7Y7"/>
<evidence type="ECO:0000313" key="2">
    <source>
        <dbReference type="EMBL" id="KAL3098884.1"/>
    </source>
</evidence>
<evidence type="ECO:0000313" key="3">
    <source>
        <dbReference type="Proteomes" id="UP001620626"/>
    </source>
</evidence>
<dbReference type="InterPro" id="IPR019424">
    <property type="entry name" value="7TM_GPCR_Srsx"/>
</dbReference>